<keyword evidence="1" id="KW-0812">Transmembrane</keyword>
<proteinExistence type="predicted"/>
<keyword evidence="2" id="KW-0496">Mitochondrion</keyword>
<accession>A0A117NG99</accession>
<evidence type="ECO:0000256" key="1">
    <source>
        <dbReference type="SAM" id="Phobius"/>
    </source>
</evidence>
<sequence length="55" mass="6419">MLRNNHYTHGLSSIPLCILTPAYQFYALLLLPLELNPSILLLLLPLQQLKDRERF</sequence>
<dbReference type="EMBL" id="LKAM01000011">
    <property type="protein sequence ID" value="KUM46433.1"/>
    <property type="molecule type" value="Genomic_DNA"/>
</dbReference>
<evidence type="ECO:0000313" key="2">
    <source>
        <dbReference type="EMBL" id="KUM46433.1"/>
    </source>
</evidence>
<dbReference type="AlphaFoldDB" id="A0A117NG99"/>
<protein>
    <submittedName>
        <fullName evidence="2">Uncharacterized protein</fullName>
    </submittedName>
</protein>
<organism evidence="2">
    <name type="scientific">Picea glauca</name>
    <name type="common">White spruce</name>
    <name type="synonym">Pinus glauca</name>
    <dbReference type="NCBI Taxonomy" id="3330"/>
    <lineage>
        <taxon>Eukaryota</taxon>
        <taxon>Viridiplantae</taxon>
        <taxon>Streptophyta</taxon>
        <taxon>Embryophyta</taxon>
        <taxon>Tracheophyta</taxon>
        <taxon>Spermatophyta</taxon>
        <taxon>Pinopsida</taxon>
        <taxon>Pinidae</taxon>
        <taxon>Conifers I</taxon>
        <taxon>Pinales</taxon>
        <taxon>Pinaceae</taxon>
        <taxon>Picea</taxon>
    </lineage>
</organism>
<geneLocation type="mitochondrion" evidence="2"/>
<comment type="caution">
    <text evidence="2">The sequence shown here is derived from an EMBL/GenBank/DDBJ whole genome shotgun (WGS) entry which is preliminary data.</text>
</comment>
<name>A0A117NG99_PICGL</name>
<keyword evidence="1" id="KW-1133">Transmembrane helix</keyword>
<feature type="transmembrane region" description="Helical" evidence="1">
    <location>
        <begin position="25"/>
        <end position="46"/>
    </location>
</feature>
<keyword evidence="1" id="KW-0472">Membrane</keyword>
<gene>
    <name evidence="2" type="ORF">ABT39_MTgene1534</name>
</gene>
<reference evidence="2" key="1">
    <citation type="journal article" date="2015" name="Genome Biol. Evol.">
        <title>Organellar Genomes of White Spruce (Picea glauca): Assembly and Annotation.</title>
        <authorList>
            <person name="Jackman S.D."/>
            <person name="Warren R.L."/>
            <person name="Gibb E.A."/>
            <person name="Vandervalk B.P."/>
            <person name="Mohamadi H."/>
            <person name="Chu J."/>
            <person name="Raymond A."/>
            <person name="Pleasance S."/>
            <person name="Coope R."/>
            <person name="Wildung M.R."/>
            <person name="Ritland C.E."/>
            <person name="Bousquet J."/>
            <person name="Jones S.J."/>
            <person name="Bohlmann J."/>
            <person name="Birol I."/>
        </authorList>
    </citation>
    <scope>NUCLEOTIDE SEQUENCE [LARGE SCALE GENOMIC DNA]</scope>
    <source>
        <tissue evidence="2">Flushing bud</tissue>
    </source>
</reference>